<dbReference type="GeneID" id="81375040"/>
<dbReference type="OrthoDB" id="276276at2759"/>
<dbReference type="RefSeq" id="XP_056486680.1">
    <property type="nucleotide sequence ID" value="XM_056636060.1"/>
</dbReference>
<evidence type="ECO:0000259" key="1">
    <source>
        <dbReference type="PROSITE" id="PS51462"/>
    </source>
</evidence>
<evidence type="ECO:0000313" key="3">
    <source>
        <dbReference type="Proteomes" id="UP001147747"/>
    </source>
</evidence>
<feature type="domain" description="Nudix hydrolase" evidence="1">
    <location>
        <begin position="28"/>
        <end position="178"/>
    </location>
</feature>
<dbReference type="Proteomes" id="UP001147747">
    <property type="component" value="Unassembled WGS sequence"/>
</dbReference>
<dbReference type="InterPro" id="IPR000086">
    <property type="entry name" value="NUDIX_hydrolase_dom"/>
</dbReference>
<keyword evidence="3" id="KW-1185">Reference proteome</keyword>
<proteinExistence type="predicted"/>
<dbReference type="AlphaFoldDB" id="A0A9X0B5M1"/>
<dbReference type="PROSITE" id="PS51462">
    <property type="entry name" value="NUDIX"/>
    <property type="match status" value="1"/>
</dbReference>
<gene>
    <name evidence="2" type="ORF">N7509_011423</name>
</gene>
<dbReference type="PANTHER" id="PTHR43736">
    <property type="entry name" value="ADP-RIBOSE PYROPHOSPHATASE"/>
    <property type="match status" value="1"/>
</dbReference>
<dbReference type="CDD" id="cd02883">
    <property type="entry name" value="NUDIX_Hydrolase"/>
    <property type="match status" value="1"/>
</dbReference>
<dbReference type="EMBL" id="JAPZBU010000009">
    <property type="protein sequence ID" value="KAJ5388882.1"/>
    <property type="molecule type" value="Genomic_DNA"/>
</dbReference>
<dbReference type="SUPFAM" id="SSF55811">
    <property type="entry name" value="Nudix"/>
    <property type="match status" value="1"/>
</dbReference>
<organism evidence="2 3">
    <name type="scientific">Penicillium cosmopolitanum</name>
    <dbReference type="NCBI Taxonomy" id="1131564"/>
    <lineage>
        <taxon>Eukaryota</taxon>
        <taxon>Fungi</taxon>
        <taxon>Dikarya</taxon>
        <taxon>Ascomycota</taxon>
        <taxon>Pezizomycotina</taxon>
        <taxon>Eurotiomycetes</taxon>
        <taxon>Eurotiomycetidae</taxon>
        <taxon>Eurotiales</taxon>
        <taxon>Aspergillaceae</taxon>
        <taxon>Penicillium</taxon>
    </lineage>
</organism>
<accession>A0A9X0B5M1</accession>
<name>A0A9X0B5M1_9EURO</name>
<protein>
    <recommendedName>
        <fullName evidence="1">Nudix hydrolase domain-containing protein</fullName>
    </recommendedName>
</protein>
<dbReference type="PANTHER" id="PTHR43736:SF1">
    <property type="entry name" value="DIHYDRONEOPTERIN TRIPHOSPHATE DIPHOSPHATASE"/>
    <property type="match status" value="1"/>
</dbReference>
<reference evidence="2" key="2">
    <citation type="journal article" date="2023" name="IMA Fungus">
        <title>Comparative genomic study of the Penicillium genus elucidates a diverse pangenome and 15 lateral gene transfer events.</title>
        <authorList>
            <person name="Petersen C."/>
            <person name="Sorensen T."/>
            <person name="Nielsen M.R."/>
            <person name="Sondergaard T.E."/>
            <person name="Sorensen J.L."/>
            <person name="Fitzpatrick D.A."/>
            <person name="Frisvad J.C."/>
            <person name="Nielsen K.L."/>
        </authorList>
    </citation>
    <scope>NUCLEOTIDE SEQUENCE</scope>
    <source>
        <strain evidence="2">IBT 29677</strain>
    </source>
</reference>
<reference evidence="2" key="1">
    <citation type="submission" date="2022-12" db="EMBL/GenBank/DDBJ databases">
        <authorList>
            <person name="Petersen C."/>
        </authorList>
    </citation>
    <scope>NUCLEOTIDE SEQUENCE</scope>
    <source>
        <strain evidence="2">IBT 29677</strain>
    </source>
</reference>
<dbReference type="Gene3D" id="3.90.79.10">
    <property type="entry name" value="Nucleoside Triphosphate Pyrophosphohydrolase"/>
    <property type="match status" value="1"/>
</dbReference>
<dbReference type="InterPro" id="IPR015797">
    <property type="entry name" value="NUDIX_hydrolase-like_dom_sf"/>
</dbReference>
<comment type="caution">
    <text evidence="2">The sequence shown here is derived from an EMBL/GenBank/DDBJ whole genome shotgun (WGS) entry which is preliminary data.</text>
</comment>
<evidence type="ECO:0000313" key="2">
    <source>
        <dbReference type="EMBL" id="KAJ5388882.1"/>
    </source>
</evidence>
<dbReference type="Pfam" id="PF00293">
    <property type="entry name" value="NUDIX"/>
    <property type="match status" value="1"/>
</dbReference>
<sequence length="205" mass="22815">MAPPYTVAPHLEYLNVPLAELSASRPEFESFGVGGYIFAEPPSTNANSSPRILLIQRALTDTMGGCWEGPGGASEPDIDQTLLDGVVREVLEETGLNVSRIVDLVAVDSWQHLRRNGDMLRIAKYSFIVDVYEATGPYDEIPVRLEPTEHQAFDWALEEEVREVMQSNTGKFQLPLAANWNHGPNLVRAFAWFRKQQAGSTKESL</sequence>